<dbReference type="AlphaFoldDB" id="A0A1G7SN76"/>
<dbReference type="Pfam" id="PF01592">
    <property type="entry name" value="NifU_N"/>
    <property type="match status" value="1"/>
</dbReference>
<dbReference type="CDD" id="cd06664">
    <property type="entry name" value="IscU_like"/>
    <property type="match status" value="1"/>
</dbReference>
<accession>A0A1G7SN76</accession>
<sequence length="169" mass="19068">MALSRLDQLYRSIVLDHSANPHHRGHLDHPTHQMQLLNPTCGDAITVDMVVKDNRIEQIAFNGEGCTISISSASMMTDLMVGKTVEEAIQLVHDFNQLVGGTISEDEEEKSEEELRKQLKDAAILAGVKKFPARYKCAILSWRAVEYGLDQSRNEQLLHQDGIERKEEE</sequence>
<evidence type="ECO:0000313" key="4">
    <source>
        <dbReference type="Proteomes" id="UP000199708"/>
    </source>
</evidence>
<dbReference type="RefSeq" id="WP_090289778.1">
    <property type="nucleotide sequence ID" value="NZ_FNCK01000004.1"/>
</dbReference>
<dbReference type="OrthoDB" id="9804157at2"/>
<feature type="domain" description="NIF system FeS cluster assembly NifU N-terminal" evidence="2">
    <location>
        <begin position="10"/>
        <end position="137"/>
    </location>
</feature>
<dbReference type="GO" id="GO:0016226">
    <property type="term" value="P:iron-sulfur cluster assembly"/>
    <property type="evidence" value="ECO:0007669"/>
    <property type="project" value="InterPro"/>
</dbReference>
<evidence type="ECO:0000313" key="3">
    <source>
        <dbReference type="EMBL" id="SDG24505.1"/>
    </source>
</evidence>
<dbReference type="STRING" id="120956.SAMN05421791_10490"/>
<dbReference type="FunFam" id="3.90.1010.10:FF:000002">
    <property type="entry name" value="Iron-sulfur cluster assembly scaffold protein NifU"/>
    <property type="match status" value="1"/>
</dbReference>
<proteinExistence type="inferred from homology"/>
<dbReference type="NCBIfam" id="TIGR01994">
    <property type="entry name" value="SUF_scaf_2"/>
    <property type="match status" value="1"/>
</dbReference>
<evidence type="ECO:0000259" key="2">
    <source>
        <dbReference type="Pfam" id="PF01592"/>
    </source>
</evidence>
<dbReference type="SUPFAM" id="SSF82649">
    <property type="entry name" value="SufE/NifU"/>
    <property type="match status" value="1"/>
</dbReference>
<dbReference type="EMBL" id="FNCK01000004">
    <property type="protein sequence ID" value="SDG24505.1"/>
    <property type="molecule type" value="Genomic_DNA"/>
</dbReference>
<name>A0A1G7SN76_9LACT</name>
<dbReference type="GO" id="GO:0051536">
    <property type="term" value="F:iron-sulfur cluster binding"/>
    <property type="evidence" value="ECO:0007669"/>
    <property type="project" value="InterPro"/>
</dbReference>
<gene>
    <name evidence="3" type="ORF">SAMN05421791_10490</name>
</gene>
<protein>
    <submittedName>
        <fullName evidence="3">Nitrogen fixation protein NifU</fullName>
    </submittedName>
</protein>
<comment type="similarity">
    <text evidence="1">Belongs to the NifU family.</text>
</comment>
<evidence type="ECO:0000256" key="1">
    <source>
        <dbReference type="ARBA" id="ARBA00006420"/>
    </source>
</evidence>
<dbReference type="Proteomes" id="UP000199708">
    <property type="component" value="Unassembled WGS sequence"/>
</dbReference>
<dbReference type="Gene3D" id="3.90.1010.10">
    <property type="match status" value="1"/>
</dbReference>
<dbReference type="InterPro" id="IPR002871">
    <property type="entry name" value="NIF_FeS_clus_asmbl_NifU_N"/>
</dbReference>
<keyword evidence="4" id="KW-1185">Reference proteome</keyword>
<dbReference type="PANTHER" id="PTHR10093">
    <property type="entry name" value="IRON-SULFUR CLUSTER ASSEMBLY ENZYME NIFU HOMOLOG"/>
    <property type="match status" value="1"/>
</dbReference>
<dbReference type="GO" id="GO:0005506">
    <property type="term" value="F:iron ion binding"/>
    <property type="evidence" value="ECO:0007669"/>
    <property type="project" value="InterPro"/>
</dbReference>
<reference evidence="3 4" key="1">
    <citation type="submission" date="2016-10" db="EMBL/GenBank/DDBJ databases">
        <authorList>
            <person name="de Groot N.N."/>
        </authorList>
    </citation>
    <scope>NUCLEOTIDE SEQUENCE [LARGE SCALE GENOMIC DNA]</scope>
    <source>
        <strain evidence="3 4">ATCC BAA-466</strain>
    </source>
</reference>
<organism evidence="3 4">
    <name type="scientific">Facklamia miroungae</name>
    <dbReference type="NCBI Taxonomy" id="120956"/>
    <lineage>
        <taxon>Bacteria</taxon>
        <taxon>Bacillati</taxon>
        <taxon>Bacillota</taxon>
        <taxon>Bacilli</taxon>
        <taxon>Lactobacillales</taxon>
        <taxon>Aerococcaceae</taxon>
        <taxon>Facklamia</taxon>
    </lineage>
</organism>